<dbReference type="OrthoDB" id="8019848at2"/>
<dbReference type="eggNOG" id="ENOG5031840">
    <property type="taxonomic scope" value="Bacteria"/>
</dbReference>
<proteinExistence type="predicted"/>
<evidence type="ECO:0000313" key="1">
    <source>
        <dbReference type="EMBL" id="ABJ05223.1"/>
    </source>
</evidence>
<gene>
    <name evidence="1" type="ordered locus">RPE_1271</name>
</gene>
<sequence>MNTVLQPLIFTLDVGQTPVLTFEAKNLREAHEICHERWLLADLRQMMMDGRPLWDGKTRLRARYAVDEEKAAFRAAGRSTSDSDDLPLVFLISPDRPASPDRQAAE</sequence>
<dbReference type="KEGG" id="rpe:RPE_1271"/>
<name>Q07S61_RHOP5</name>
<protein>
    <submittedName>
        <fullName evidence="1">Uncharacterized protein</fullName>
    </submittedName>
</protein>
<dbReference type="HOGENOM" id="CLU_168242_0_0_5"/>
<accession>Q07S61</accession>
<dbReference type="STRING" id="316055.RPE_1271"/>
<reference evidence="1" key="1">
    <citation type="submission" date="2006-09" db="EMBL/GenBank/DDBJ databases">
        <title>Complete sequence of Rhodopseudomonas palustris BisA53.</title>
        <authorList>
            <consortium name="US DOE Joint Genome Institute"/>
            <person name="Copeland A."/>
            <person name="Lucas S."/>
            <person name="Lapidus A."/>
            <person name="Barry K."/>
            <person name="Detter J.C."/>
            <person name="Glavina del Rio T."/>
            <person name="Hammon N."/>
            <person name="Israni S."/>
            <person name="Dalin E."/>
            <person name="Tice H."/>
            <person name="Pitluck S."/>
            <person name="Chain P."/>
            <person name="Malfatti S."/>
            <person name="Shin M."/>
            <person name="Vergez L."/>
            <person name="Schmutz J."/>
            <person name="Larimer F."/>
            <person name="Land M."/>
            <person name="Hauser L."/>
            <person name="Pelletier D.A."/>
            <person name="Kyrpides N."/>
            <person name="Kim E."/>
            <person name="Harwood C.S."/>
            <person name="Oda Y."/>
            <person name="Richardson P."/>
        </authorList>
    </citation>
    <scope>NUCLEOTIDE SEQUENCE [LARGE SCALE GENOMIC DNA]</scope>
    <source>
        <strain evidence="1">BisA53</strain>
    </source>
</reference>
<dbReference type="AlphaFoldDB" id="Q07S61"/>
<dbReference type="EMBL" id="CP000463">
    <property type="protein sequence ID" value="ABJ05223.1"/>
    <property type="molecule type" value="Genomic_DNA"/>
</dbReference>
<organism evidence="1">
    <name type="scientific">Rhodopseudomonas palustris (strain BisA53)</name>
    <dbReference type="NCBI Taxonomy" id="316055"/>
    <lineage>
        <taxon>Bacteria</taxon>
        <taxon>Pseudomonadati</taxon>
        <taxon>Pseudomonadota</taxon>
        <taxon>Alphaproteobacteria</taxon>
        <taxon>Hyphomicrobiales</taxon>
        <taxon>Nitrobacteraceae</taxon>
        <taxon>Rhodopseudomonas</taxon>
    </lineage>
</organism>